<dbReference type="InterPro" id="IPR050508">
    <property type="entry name" value="Methyltransf_Superfamily"/>
</dbReference>
<accession>A0A0B5EMW9</accession>
<dbReference type="PANTHER" id="PTHR42912">
    <property type="entry name" value="METHYLTRANSFERASE"/>
    <property type="match status" value="1"/>
</dbReference>
<evidence type="ECO:0000313" key="3">
    <source>
        <dbReference type="EMBL" id="AJE82909.1"/>
    </source>
</evidence>
<organism evidence="3 4">
    <name type="scientific">Streptomyces albus (strain ATCC 21838 / DSM 41398 / FERM P-419 / JCM 4703 / NBRC 107858)</name>
    <dbReference type="NCBI Taxonomy" id="1081613"/>
    <lineage>
        <taxon>Bacteria</taxon>
        <taxon>Bacillati</taxon>
        <taxon>Actinomycetota</taxon>
        <taxon>Actinomycetes</taxon>
        <taxon>Kitasatosporales</taxon>
        <taxon>Streptomycetaceae</taxon>
        <taxon>Streptomyces</taxon>
    </lineage>
</organism>
<keyword evidence="3" id="KW-0808">Transferase</keyword>
<evidence type="ECO:0000256" key="1">
    <source>
        <dbReference type="SAM" id="MobiDB-lite"/>
    </source>
</evidence>
<gene>
    <name evidence="3" type="ORF">SLNWT_2533</name>
</gene>
<protein>
    <submittedName>
        <fullName evidence="3">Methyltransferase</fullName>
    </submittedName>
</protein>
<name>A0A0B5EMW9_STRA4</name>
<dbReference type="InterPro" id="IPR041698">
    <property type="entry name" value="Methyltransf_25"/>
</dbReference>
<feature type="domain" description="Methyltransferase" evidence="2">
    <location>
        <begin position="73"/>
        <end position="163"/>
    </location>
</feature>
<sequence length="235" mass="25508">MASRTFPRMTPTADPAATPTPEPPYLTAIRTSYSAIAEPYLDYALEEFGTEPYGRAMLTAFAERIRARGGARVVEVGSGPGYVTSYLHGLGLDISGVDLAPGMVALASRSYPGLRFTEGTMTALDLPDACLGGLVAWYSLIHIPPEHRPGVLAEFHRVLAPGGYLQLAFQTGQEEPLHFAEAFGHPVALDFHRLAPEALTEQLTRTGFTVRASLVRAPEETERTPHAYVLARKEE</sequence>
<dbReference type="GO" id="GO:0032259">
    <property type="term" value="P:methylation"/>
    <property type="evidence" value="ECO:0007669"/>
    <property type="project" value="UniProtKB-KW"/>
</dbReference>
<proteinExistence type="predicted"/>
<evidence type="ECO:0000313" key="4">
    <source>
        <dbReference type="Proteomes" id="UP000031523"/>
    </source>
</evidence>
<dbReference type="Pfam" id="PF13649">
    <property type="entry name" value="Methyltransf_25"/>
    <property type="match status" value="1"/>
</dbReference>
<dbReference type="PANTHER" id="PTHR42912:SF95">
    <property type="entry name" value="METHYLTRANSFERASE TYPE 11 DOMAIN-CONTAINING PROTEIN"/>
    <property type="match status" value="1"/>
</dbReference>
<keyword evidence="3" id="KW-0489">Methyltransferase</keyword>
<feature type="compositionally biased region" description="Low complexity" evidence="1">
    <location>
        <begin position="7"/>
        <end position="17"/>
    </location>
</feature>
<dbReference type="Gene3D" id="3.40.50.150">
    <property type="entry name" value="Vaccinia Virus protein VP39"/>
    <property type="match status" value="1"/>
</dbReference>
<dbReference type="GO" id="GO:0008168">
    <property type="term" value="F:methyltransferase activity"/>
    <property type="evidence" value="ECO:0007669"/>
    <property type="project" value="UniProtKB-KW"/>
</dbReference>
<keyword evidence="4" id="KW-1185">Reference proteome</keyword>
<dbReference type="InterPro" id="IPR029063">
    <property type="entry name" value="SAM-dependent_MTases_sf"/>
</dbReference>
<dbReference type="CDD" id="cd02440">
    <property type="entry name" value="AdoMet_MTases"/>
    <property type="match status" value="1"/>
</dbReference>
<reference evidence="3 4" key="1">
    <citation type="submission" date="2015-01" db="EMBL/GenBank/DDBJ databases">
        <title>Enhanced salinomycin production by adjusting the supply of polyketide extender units in Streptomyce albus DSM 41398.</title>
        <authorList>
            <person name="Lu C."/>
        </authorList>
    </citation>
    <scope>NUCLEOTIDE SEQUENCE [LARGE SCALE GENOMIC DNA]</scope>
    <source>
        <strain evidence="4">ATCC 21838 / DSM 41398 / FERM P-419 / JCM 4703 / NBRC 107858</strain>
    </source>
</reference>
<dbReference type="EMBL" id="CP010519">
    <property type="protein sequence ID" value="AJE82909.1"/>
    <property type="molecule type" value="Genomic_DNA"/>
</dbReference>
<dbReference type="AlphaFoldDB" id="A0A0B5EMW9"/>
<evidence type="ECO:0000259" key="2">
    <source>
        <dbReference type="Pfam" id="PF13649"/>
    </source>
</evidence>
<dbReference type="KEGG" id="sals:SLNWT_2533"/>
<dbReference type="Proteomes" id="UP000031523">
    <property type="component" value="Chromosome"/>
</dbReference>
<dbReference type="SUPFAM" id="SSF53335">
    <property type="entry name" value="S-adenosyl-L-methionine-dependent methyltransferases"/>
    <property type="match status" value="1"/>
</dbReference>
<feature type="region of interest" description="Disordered" evidence="1">
    <location>
        <begin position="1"/>
        <end position="23"/>
    </location>
</feature>